<reference evidence="2 3" key="1">
    <citation type="submission" date="2017-08" db="EMBL/GenBank/DDBJ databases">
        <authorList>
            <person name="de Groot N.N."/>
        </authorList>
    </citation>
    <scope>NUCLEOTIDE SEQUENCE [LARGE SCALE GENOMIC DNA]</scope>
    <source>
        <strain evidence="2 3">JC85</strain>
    </source>
</reference>
<dbReference type="RefSeq" id="WP_082129064.1">
    <property type="nucleotide sequence ID" value="NZ_OBQD01000016.1"/>
</dbReference>
<evidence type="ECO:0000256" key="1">
    <source>
        <dbReference type="SAM" id="MobiDB-lite"/>
    </source>
</evidence>
<dbReference type="OrthoDB" id="7475507at2"/>
<gene>
    <name evidence="2" type="ORF">SAMN05892877_116124</name>
</gene>
<proteinExistence type="predicted"/>
<dbReference type="AlphaFoldDB" id="A0A285UW56"/>
<accession>A0A285UW56</accession>
<organism evidence="2 3">
    <name type="scientific">Rhizobium subbaraonis</name>
    <dbReference type="NCBI Taxonomy" id="908946"/>
    <lineage>
        <taxon>Bacteria</taxon>
        <taxon>Pseudomonadati</taxon>
        <taxon>Pseudomonadota</taxon>
        <taxon>Alphaproteobacteria</taxon>
        <taxon>Hyphomicrobiales</taxon>
        <taxon>Rhizobiaceae</taxon>
        <taxon>Rhizobium/Agrobacterium group</taxon>
        <taxon>Rhizobium</taxon>
    </lineage>
</organism>
<evidence type="ECO:0000313" key="3">
    <source>
        <dbReference type="Proteomes" id="UP000219167"/>
    </source>
</evidence>
<name>A0A285UW56_9HYPH</name>
<sequence>MSENAPSSIPPAIAKVSADPACSKHFVHVYTVVRVKVEVDATNHRAAMTAADERLFGNGFAVSLNPRGIGVIEAGYAEEVVGYLVDEADDPDYEKTRSYSPDHEPQILDDGHRRPPFVSLEDRRVTLTFVPQIWRHDQAIEVDVSEPKDWTVALSLLLERFPTEAEWDANAQIRDDLRHEGDAPQWIRDWPGPFEVRLDDDVADVWSGSDEL</sequence>
<evidence type="ECO:0000313" key="2">
    <source>
        <dbReference type="EMBL" id="SOC45598.1"/>
    </source>
</evidence>
<feature type="region of interest" description="Disordered" evidence="1">
    <location>
        <begin position="94"/>
        <end position="113"/>
    </location>
</feature>
<dbReference type="Proteomes" id="UP000219167">
    <property type="component" value="Unassembled WGS sequence"/>
</dbReference>
<keyword evidence="3" id="KW-1185">Reference proteome</keyword>
<dbReference type="EMBL" id="OBQD01000016">
    <property type="protein sequence ID" value="SOC45598.1"/>
    <property type="molecule type" value="Genomic_DNA"/>
</dbReference>
<protein>
    <submittedName>
        <fullName evidence="2">Uncharacterized protein</fullName>
    </submittedName>
</protein>